<dbReference type="RefSeq" id="WP_015235205.1">
    <property type="nucleotide sequence ID" value="NC_019793.1"/>
</dbReference>
<dbReference type="GO" id="GO:0043720">
    <property type="term" value="F:3-keto-5-aminohexanoate cleavage activity"/>
    <property type="evidence" value="ECO:0007669"/>
    <property type="project" value="InterPro"/>
</dbReference>
<dbReference type="AlphaFoldDB" id="L0A133"/>
<keyword evidence="2" id="KW-1185">Reference proteome</keyword>
<dbReference type="HOGENOM" id="CLU_098986_0_0_0"/>
<accession>L0A133</accession>
<organism evidence="1 2">
    <name type="scientific">Deinococcus peraridilitoris (strain DSM 19664 / LMG 22246 / CIP 109416 / KR-200)</name>
    <dbReference type="NCBI Taxonomy" id="937777"/>
    <lineage>
        <taxon>Bacteria</taxon>
        <taxon>Thermotogati</taxon>
        <taxon>Deinococcota</taxon>
        <taxon>Deinococci</taxon>
        <taxon>Deinococcales</taxon>
        <taxon>Deinococcaceae</taxon>
        <taxon>Deinococcus</taxon>
    </lineage>
</organism>
<dbReference type="InterPro" id="IPR013785">
    <property type="entry name" value="Aldolase_TIM"/>
</dbReference>
<dbReference type="PANTHER" id="PTHR37418">
    <property type="entry name" value="3-KETO-5-AMINOHEXANOATE CLEAVAGE ENZYME-RELATED"/>
    <property type="match status" value="1"/>
</dbReference>
<dbReference type="PATRIC" id="fig|937777.3.peg.1353"/>
<protein>
    <recommendedName>
        <fullName evidence="3">3-keto-5-aminohexanoate cleavage enzyme</fullName>
    </recommendedName>
</protein>
<evidence type="ECO:0000313" key="1">
    <source>
        <dbReference type="EMBL" id="AFZ66897.1"/>
    </source>
</evidence>
<dbReference type="PANTHER" id="PTHR37418:SF1">
    <property type="entry name" value="3-KETO-5-AMINOHEXANOATE CLEAVAGE PROTEIN"/>
    <property type="match status" value="1"/>
</dbReference>
<dbReference type="Pfam" id="PF05853">
    <property type="entry name" value="BKACE"/>
    <property type="match status" value="2"/>
</dbReference>
<dbReference type="eggNOG" id="COG3246">
    <property type="taxonomic scope" value="Bacteria"/>
</dbReference>
<dbReference type="Gene3D" id="3.20.20.70">
    <property type="entry name" value="Aldolase class I"/>
    <property type="match status" value="1"/>
</dbReference>
<evidence type="ECO:0008006" key="3">
    <source>
        <dbReference type="Google" id="ProtNLM"/>
    </source>
</evidence>
<dbReference type="STRING" id="937777.Deipe_1348"/>
<sequence length="244" mass="26359">MYLIACLNGNRTRQEHPHLPCSPRELARAGLEAVQACAHALHVHPRNALGRPSLDAVDIGAALDALRAACPGTPLGVSTTLGIERDPVRRLTLVRGWTVRPDFASVNFWEPGAVELSRTLLTMGVGVEAGLSSAPDARALLQSGLFQGCLRVMLELEEQTDLPEALRVTREMQDVLGEAWPQVPRLLHGVNATAWPLLHTALAWNFQARIGFEDTLLLPGGQLAPSNADQIRAAYAPGEPPWTS</sequence>
<evidence type="ECO:0000313" key="2">
    <source>
        <dbReference type="Proteomes" id="UP000010467"/>
    </source>
</evidence>
<dbReference type="KEGG" id="dpd:Deipe_1348"/>
<dbReference type="Proteomes" id="UP000010467">
    <property type="component" value="Chromosome"/>
</dbReference>
<reference evidence="2" key="1">
    <citation type="submission" date="2012-03" db="EMBL/GenBank/DDBJ databases">
        <title>Complete sequence of chromosome of Deinococcus peraridilitoris DSM 19664.</title>
        <authorList>
            <person name="Lucas S."/>
            <person name="Copeland A."/>
            <person name="Lapidus A."/>
            <person name="Glavina del Rio T."/>
            <person name="Dalin E."/>
            <person name="Tice H."/>
            <person name="Bruce D."/>
            <person name="Goodwin L."/>
            <person name="Pitluck S."/>
            <person name="Peters L."/>
            <person name="Mikhailova N."/>
            <person name="Lu M."/>
            <person name="Kyrpides N."/>
            <person name="Mavromatis K."/>
            <person name="Ivanova N."/>
            <person name="Brettin T."/>
            <person name="Detter J.C."/>
            <person name="Han C."/>
            <person name="Larimer F."/>
            <person name="Land M."/>
            <person name="Hauser L."/>
            <person name="Markowitz V."/>
            <person name="Cheng J.-F."/>
            <person name="Hugenholtz P."/>
            <person name="Woyke T."/>
            <person name="Wu D."/>
            <person name="Pukall R."/>
            <person name="Steenblock K."/>
            <person name="Brambilla E."/>
            <person name="Klenk H.-P."/>
            <person name="Eisen J.A."/>
        </authorList>
    </citation>
    <scope>NUCLEOTIDE SEQUENCE [LARGE SCALE GENOMIC DNA]</scope>
    <source>
        <strain evidence="2">DSM 19664 / LMG 22246 / CIP 109416 / KR-200</strain>
    </source>
</reference>
<dbReference type="InterPro" id="IPR008567">
    <property type="entry name" value="BKACE"/>
</dbReference>
<dbReference type="EMBL" id="CP003382">
    <property type="protein sequence ID" value="AFZ66897.1"/>
    <property type="molecule type" value="Genomic_DNA"/>
</dbReference>
<gene>
    <name evidence="1" type="ordered locus">Deipe_1348</name>
</gene>
<dbReference type="OrthoDB" id="63399at2"/>
<name>L0A133_DEIPD</name>
<proteinExistence type="predicted"/>